<proteinExistence type="inferred from homology"/>
<protein>
    <submittedName>
        <fullName evidence="9">Rhomboid family serine protease</fullName>
    </submittedName>
</protein>
<dbReference type="AlphaFoldDB" id="A0A286RK96"/>
<keyword evidence="6 7" id="KW-0472">Membrane</keyword>
<dbReference type="RefSeq" id="WP_095416175.1">
    <property type="nucleotide sequence ID" value="NZ_CP018477.1"/>
</dbReference>
<reference evidence="9 10" key="1">
    <citation type="journal article" name="Front. Microbiol.">
        <title>Sugar Metabolism of the First Thermophilic Planctomycete Thermogutta terrifontis: Comparative Genomic and Transcriptomic Approaches.</title>
        <authorList>
            <person name="Elcheninov A.G."/>
            <person name="Menzel P."/>
            <person name="Gudbergsdottir S.R."/>
            <person name="Slesarev A.I."/>
            <person name="Kadnikov V.V."/>
            <person name="Krogh A."/>
            <person name="Bonch-Osmolovskaya E.A."/>
            <person name="Peng X."/>
            <person name="Kublanov I.V."/>
        </authorList>
    </citation>
    <scope>NUCLEOTIDE SEQUENCE [LARGE SCALE GENOMIC DNA]</scope>
    <source>
        <strain evidence="9 10">R1</strain>
    </source>
</reference>
<dbReference type="OrthoDB" id="9813074at2"/>
<dbReference type="PANTHER" id="PTHR43731">
    <property type="entry name" value="RHOMBOID PROTEASE"/>
    <property type="match status" value="1"/>
</dbReference>
<dbReference type="KEGG" id="ttf:THTE_3775"/>
<evidence type="ECO:0000259" key="8">
    <source>
        <dbReference type="Pfam" id="PF01694"/>
    </source>
</evidence>
<feature type="transmembrane region" description="Helical" evidence="7">
    <location>
        <begin position="172"/>
        <end position="195"/>
    </location>
</feature>
<dbReference type="InterPro" id="IPR035952">
    <property type="entry name" value="Rhomboid-like_sf"/>
</dbReference>
<feature type="transmembrane region" description="Helical" evidence="7">
    <location>
        <begin position="207"/>
        <end position="228"/>
    </location>
</feature>
<organism evidence="9 10">
    <name type="scientific">Thermogutta terrifontis</name>
    <dbReference type="NCBI Taxonomy" id="1331910"/>
    <lineage>
        <taxon>Bacteria</taxon>
        <taxon>Pseudomonadati</taxon>
        <taxon>Planctomycetota</taxon>
        <taxon>Planctomycetia</taxon>
        <taxon>Pirellulales</taxon>
        <taxon>Thermoguttaceae</taxon>
        <taxon>Thermogutta</taxon>
    </lineage>
</organism>
<dbReference type="Gene3D" id="1.20.1540.10">
    <property type="entry name" value="Rhomboid-like"/>
    <property type="match status" value="1"/>
</dbReference>
<evidence type="ECO:0000313" key="9">
    <source>
        <dbReference type="EMBL" id="ASV76376.1"/>
    </source>
</evidence>
<dbReference type="GO" id="GO:0006508">
    <property type="term" value="P:proteolysis"/>
    <property type="evidence" value="ECO:0007669"/>
    <property type="project" value="UniProtKB-KW"/>
</dbReference>
<dbReference type="Pfam" id="PF01694">
    <property type="entry name" value="Rhomboid"/>
    <property type="match status" value="1"/>
</dbReference>
<keyword evidence="3 7" id="KW-0812">Transmembrane</keyword>
<dbReference type="SUPFAM" id="SSF144091">
    <property type="entry name" value="Rhomboid-like"/>
    <property type="match status" value="1"/>
</dbReference>
<evidence type="ECO:0000256" key="5">
    <source>
        <dbReference type="ARBA" id="ARBA00022989"/>
    </source>
</evidence>
<feature type="transmembrane region" description="Helical" evidence="7">
    <location>
        <begin position="274"/>
        <end position="293"/>
    </location>
</feature>
<dbReference type="PANTHER" id="PTHR43731:SF14">
    <property type="entry name" value="PRESENILIN-ASSOCIATED RHOMBOID-LIKE PROTEIN, MITOCHONDRIAL"/>
    <property type="match status" value="1"/>
</dbReference>
<evidence type="ECO:0000256" key="3">
    <source>
        <dbReference type="ARBA" id="ARBA00022692"/>
    </source>
</evidence>
<comment type="subcellular location">
    <subcellularLocation>
        <location evidence="1">Membrane</location>
        <topology evidence="1">Multi-pass membrane protein</topology>
    </subcellularLocation>
</comment>
<dbReference type="Proteomes" id="UP000215086">
    <property type="component" value="Chromosome"/>
</dbReference>
<evidence type="ECO:0000256" key="1">
    <source>
        <dbReference type="ARBA" id="ARBA00004141"/>
    </source>
</evidence>
<evidence type="ECO:0000256" key="4">
    <source>
        <dbReference type="ARBA" id="ARBA00022801"/>
    </source>
</evidence>
<evidence type="ECO:0000256" key="7">
    <source>
        <dbReference type="SAM" id="Phobius"/>
    </source>
</evidence>
<dbReference type="InterPro" id="IPR050925">
    <property type="entry name" value="Rhomboid_protease_S54"/>
</dbReference>
<evidence type="ECO:0000256" key="6">
    <source>
        <dbReference type="ARBA" id="ARBA00023136"/>
    </source>
</evidence>
<feature type="transmembrane region" description="Helical" evidence="7">
    <location>
        <begin position="248"/>
        <end position="267"/>
    </location>
</feature>
<evidence type="ECO:0000256" key="2">
    <source>
        <dbReference type="ARBA" id="ARBA00009045"/>
    </source>
</evidence>
<accession>A0A286RK96</accession>
<dbReference type="GO" id="GO:0016020">
    <property type="term" value="C:membrane"/>
    <property type="evidence" value="ECO:0007669"/>
    <property type="project" value="UniProtKB-SubCell"/>
</dbReference>
<keyword evidence="5 7" id="KW-1133">Transmembrane helix</keyword>
<keyword evidence="10" id="KW-1185">Reference proteome</keyword>
<dbReference type="GO" id="GO:0004252">
    <property type="term" value="F:serine-type endopeptidase activity"/>
    <property type="evidence" value="ECO:0007669"/>
    <property type="project" value="InterPro"/>
</dbReference>
<keyword evidence="4" id="KW-0378">Hydrolase</keyword>
<feature type="domain" description="Peptidase S54 rhomboid" evidence="8">
    <location>
        <begin position="213"/>
        <end position="358"/>
    </location>
</feature>
<sequence>MLLCPRCNIPLKGGRTPQGTAYFCPQCKGRATSWAVVRGRAPKSIAIQLWKQAKEQKDRHGGACPLCHRPMAVVPIVHNEHTIPIDICPNCYLAWFDRTEWEALPQAPPSVSPPEKELSPAAREAIARAKIEQIARREATSEDLPSEPWQWIPALFGLPVEVEGPTLRSIPWLTWGTVAACVLVFLFSLQNLNVFVEELGFIPAQPFRLGGLTLLTSFFLHGGLFHLIGNMYFLLVFGDNVEDHVGRWFYLALLILAHVTGSLFHALGDPRADIPCVGASAGISGVIVFYGLQFPKAKLGIFLRYFFYLYWLPFSAIWGLVAWILLQIIMAYSQLSGLSDVSALAHLGGATVGVAAWILWKNQVLLATWFGFPQRPQQLDG</sequence>
<comment type="similarity">
    <text evidence="2">Belongs to the peptidase S54 family.</text>
</comment>
<keyword evidence="9" id="KW-0645">Protease</keyword>
<feature type="transmembrane region" description="Helical" evidence="7">
    <location>
        <begin position="305"/>
        <end position="329"/>
    </location>
</feature>
<gene>
    <name evidence="9" type="ORF">THTE_3775</name>
</gene>
<feature type="transmembrane region" description="Helical" evidence="7">
    <location>
        <begin position="341"/>
        <end position="360"/>
    </location>
</feature>
<evidence type="ECO:0000313" key="10">
    <source>
        <dbReference type="Proteomes" id="UP000215086"/>
    </source>
</evidence>
<dbReference type="EMBL" id="CP018477">
    <property type="protein sequence ID" value="ASV76376.1"/>
    <property type="molecule type" value="Genomic_DNA"/>
</dbReference>
<dbReference type="InterPro" id="IPR022764">
    <property type="entry name" value="Peptidase_S54_rhomboid_dom"/>
</dbReference>
<name>A0A286RK96_9BACT</name>